<gene>
    <name evidence="2" type="ordered locus">Os05g0423850</name>
    <name evidence="2" type="ORF">OSNPB_050423850</name>
</gene>
<evidence type="ECO:0000313" key="3">
    <source>
        <dbReference type="Proteomes" id="UP000059680"/>
    </source>
</evidence>
<keyword evidence="3" id="KW-1185">Reference proteome</keyword>
<evidence type="ECO:0000313" key="2">
    <source>
        <dbReference type="EMBL" id="BAS94099.1"/>
    </source>
</evidence>
<protein>
    <submittedName>
        <fullName evidence="2">Os05g0423850 protein</fullName>
    </submittedName>
</protein>
<reference evidence="2 3" key="2">
    <citation type="journal article" date="2013" name="Plant Cell Physiol.">
        <title>Rice Annotation Project Database (RAP-DB): an integrative and interactive database for rice genomics.</title>
        <authorList>
            <person name="Sakai H."/>
            <person name="Lee S.S."/>
            <person name="Tanaka T."/>
            <person name="Numa H."/>
            <person name="Kim J."/>
            <person name="Kawahara Y."/>
            <person name="Wakimoto H."/>
            <person name="Yang C.C."/>
            <person name="Iwamoto M."/>
            <person name="Abe T."/>
            <person name="Yamada Y."/>
            <person name="Muto A."/>
            <person name="Inokuchi H."/>
            <person name="Ikemura T."/>
            <person name="Matsumoto T."/>
            <person name="Sasaki T."/>
            <person name="Itoh T."/>
        </authorList>
    </citation>
    <scope>NUCLEOTIDE SEQUENCE [LARGE SCALE GENOMIC DNA]</scope>
    <source>
        <strain evidence="3">cv. Nipponbare</strain>
    </source>
</reference>
<dbReference type="InParanoid" id="A0A0P0WMF1"/>
<reference evidence="3" key="1">
    <citation type="journal article" date="2005" name="Nature">
        <title>The map-based sequence of the rice genome.</title>
        <authorList>
            <consortium name="International rice genome sequencing project (IRGSP)"/>
            <person name="Matsumoto T."/>
            <person name="Wu J."/>
            <person name="Kanamori H."/>
            <person name="Katayose Y."/>
            <person name="Fujisawa M."/>
            <person name="Namiki N."/>
            <person name="Mizuno H."/>
            <person name="Yamamoto K."/>
            <person name="Antonio B.A."/>
            <person name="Baba T."/>
            <person name="Sakata K."/>
            <person name="Nagamura Y."/>
            <person name="Aoki H."/>
            <person name="Arikawa K."/>
            <person name="Arita K."/>
            <person name="Bito T."/>
            <person name="Chiden Y."/>
            <person name="Fujitsuka N."/>
            <person name="Fukunaka R."/>
            <person name="Hamada M."/>
            <person name="Harada C."/>
            <person name="Hayashi A."/>
            <person name="Hijishita S."/>
            <person name="Honda M."/>
            <person name="Hosokawa S."/>
            <person name="Ichikawa Y."/>
            <person name="Idonuma A."/>
            <person name="Iijima M."/>
            <person name="Ikeda M."/>
            <person name="Ikeno M."/>
            <person name="Ito K."/>
            <person name="Ito S."/>
            <person name="Ito T."/>
            <person name="Ito Y."/>
            <person name="Ito Y."/>
            <person name="Iwabuchi A."/>
            <person name="Kamiya K."/>
            <person name="Karasawa W."/>
            <person name="Kurita K."/>
            <person name="Katagiri S."/>
            <person name="Kikuta A."/>
            <person name="Kobayashi H."/>
            <person name="Kobayashi N."/>
            <person name="Machita K."/>
            <person name="Maehara T."/>
            <person name="Masukawa M."/>
            <person name="Mizubayashi T."/>
            <person name="Mukai Y."/>
            <person name="Nagasaki H."/>
            <person name="Nagata Y."/>
            <person name="Naito S."/>
            <person name="Nakashima M."/>
            <person name="Nakama Y."/>
            <person name="Nakamichi Y."/>
            <person name="Nakamura M."/>
            <person name="Meguro A."/>
            <person name="Negishi M."/>
            <person name="Ohta I."/>
            <person name="Ohta T."/>
            <person name="Okamoto M."/>
            <person name="Ono N."/>
            <person name="Saji S."/>
            <person name="Sakaguchi M."/>
            <person name="Sakai K."/>
            <person name="Shibata M."/>
            <person name="Shimokawa T."/>
            <person name="Song J."/>
            <person name="Takazaki Y."/>
            <person name="Terasawa K."/>
            <person name="Tsugane M."/>
            <person name="Tsuji K."/>
            <person name="Ueda S."/>
            <person name="Waki K."/>
            <person name="Yamagata H."/>
            <person name="Yamamoto M."/>
            <person name="Yamamoto S."/>
            <person name="Yamane H."/>
            <person name="Yoshiki S."/>
            <person name="Yoshihara R."/>
            <person name="Yukawa K."/>
            <person name="Zhong H."/>
            <person name="Yano M."/>
            <person name="Yuan Q."/>
            <person name="Ouyang S."/>
            <person name="Liu J."/>
            <person name="Jones K.M."/>
            <person name="Gansberger K."/>
            <person name="Moffat K."/>
            <person name="Hill J."/>
            <person name="Bera J."/>
            <person name="Fadrosh D."/>
            <person name="Jin S."/>
            <person name="Johri S."/>
            <person name="Kim M."/>
            <person name="Overton L."/>
            <person name="Reardon M."/>
            <person name="Tsitrin T."/>
            <person name="Vuong H."/>
            <person name="Weaver B."/>
            <person name="Ciecko A."/>
            <person name="Tallon L."/>
            <person name="Jackson J."/>
            <person name="Pai G."/>
            <person name="Aken S.V."/>
            <person name="Utterback T."/>
            <person name="Reidmuller S."/>
            <person name="Feldblyum T."/>
            <person name="Hsiao J."/>
            <person name="Zismann V."/>
            <person name="Iobst S."/>
            <person name="de Vazeille A.R."/>
            <person name="Buell C.R."/>
            <person name="Ying K."/>
            <person name="Li Y."/>
            <person name="Lu T."/>
            <person name="Huang Y."/>
            <person name="Zhao Q."/>
            <person name="Feng Q."/>
            <person name="Zhang L."/>
            <person name="Zhu J."/>
            <person name="Weng Q."/>
            <person name="Mu J."/>
            <person name="Lu Y."/>
            <person name="Fan D."/>
            <person name="Liu Y."/>
            <person name="Guan J."/>
            <person name="Zhang Y."/>
            <person name="Yu S."/>
            <person name="Liu X."/>
            <person name="Zhang Y."/>
            <person name="Hong G."/>
            <person name="Han B."/>
            <person name="Choisne N."/>
            <person name="Demange N."/>
            <person name="Orjeda G."/>
            <person name="Samain S."/>
            <person name="Cattolico L."/>
            <person name="Pelletier E."/>
            <person name="Couloux A."/>
            <person name="Segurens B."/>
            <person name="Wincker P."/>
            <person name="D'Hont A."/>
            <person name="Scarpelli C."/>
            <person name="Weissenbach J."/>
            <person name="Salanoubat M."/>
            <person name="Quetier F."/>
            <person name="Yu Y."/>
            <person name="Kim H.R."/>
            <person name="Rambo T."/>
            <person name="Currie J."/>
            <person name="Collura K."/>
            <person name="Luo M."/>
            <person name="Yang T."/>
            <person name="Ammiraju J.S.S."/>
            <person name="Engler F."/>
            <person name="Soderlund C."/>
            <person name="Wing R.A."/>
            <person name="Palmer L.E."/>
            <person name="de la Bastide M."/>
            <person name="Spiegel L."/>
            <person name="Nascimento L."/>
            <person name="Zutavern T."/>
            <person name="O'Shaughnessy A."/>
            <person name="Dike S."/>
            <person name="Dedhia N."/>
            <person name="Preston R."/>
            <person name="Balija V."/>
            <person name="McCombie W.R."/>
            <person name="Chow T."/>
            <person name="Chen H."/>
            <person name="Chung M."/>
            <person name="Chen C."/>
            <person name="Shaw J."/>
            <person name="Wu H."/>
            <person name="Hsiao K."/>
            <person name="Chao Y."/>
            <person name="Chu M."/>
            <person name="Cheng C."/>
            <person name="Hour A."/>
            <person name="Lee P."/>
            <person name="Lin S."/>
            <person name="Lin Y."/>
            <person name="Liou J."/>
            <person name="Liu S."/>
            <person name="Hsing Y."/>
            <person name="Raghuvanshi S."/>
            <person name="Mohanty A."/>
            <person name="Bharti A.K."/>
            <person name="Gaur A."/>
            <person name="Gupta V."/>
            <person name="Kumar D."/>
            <person name="Ravi V."/>
            <person name="Vij S."/>
            <person name="Kapur A."/>
            <person name="Khurana P."/>
            <person name="Khurana P."/>
            <person name="Khurana J.P."/>
            <person name="Tyagi A.K."/>
            <person name="Gaikwad K."/>
            <person name="Singh A."/>
            <person name="Dalal V."/>
            <person name="Srivastava S."/>
            <person name="Dixit A."/>
            <person name="Pal A.K."/>
            <person name="Ghazi I.A."/>
            <person name="Yadav M."/>
            <person name="Pandit A."/>
            <person name="Bhargava A."/>
            <person name="Sureshbabu K."/>
            <person name="Batra K."/>
            <person name="Sharma T.R."/>
            <person name="Mohapatra T."/>
            <person name="Singh N.K."/>
            <person name="Messing J."/>
            <person name="Nelson A.B."/>
            <person name="Fuks G."/>
            <person name="Kavchok S."/>
            <person name="Keizer G."/>
            <person name="Linton E."/>
            <person name="Llaca V."/>
            <person name="Song R."/>
            <person name="Tanyolac B."/>
            <person name="Young S."/>
            <person name="Ho-Il K."/>
            <person name="Hahn J.H."/>
            <person name="Sangsakoo G."/>
            <person name="Vanavichit A."/>
            <person name="de Mattos Luiz.A.T."/>
            <person name="Zimmer P.D."/>
            <person name="Malone G."/>
            <person name="Dellagostin O."/>
            <person name="de Oliveira A.C."/>
            <person name="Bevan M."/>
            <person name="Bancroft I."/>
            <person name="Minx P."/>
            <person name="Cordum H."/>
            <person name="Wilson R."/>
            <person name="Cheng Z."/>
            <person name="Jin W."/>
            <person name="Jiang J."/>
            <person name="Leong S.A."/>
            <person name="Iwama H."/>
            <person name="Gojobori T."/>
            <person name="Itoh T."/>
            <person name="Niimura Y."/>
            <person name="Fujii Y."/>
            <person name="Habara T."/>
            <person name="Sakai H."/>
            <person name="Sato Y."/>
            <person name="Wilson G."/>
            <person name="Kumar K."/>
            <person name="McCouch S."/>
            <person name="Juretic N."/>
            <person name="Hoen D."/>
            <person name="Wright S."/>
            <person name="Bruskiewich R."/>
            <person name="Bureau T."/>
            <person name="Miyao A."/>
            <person name="Hirochika H."/>
            <person name="Nishikawa T."/>
            <person name="Kadowaki K."/>
            <person name="Sugiura M."/>
            <person name="Burr B."/>
            <person name="Sasaki T."/>
        </authorList>
    </citation>
    <scope>NUCLEOTIDE SEQUENCE [LARGE SCALE GENOMIC DNA]</scope>
    <source>
        <strain evidence="3">cv. Nipponbare</strain>
    </source>
</reference>
<proteinExistence type="predicted"/>
<dbReference type="Proteomes" id="UP000059680">
    <property type="component" value="Chromosome 5"/>
</dbReference>
<reference evidence="2 3" key="3">
    <citation type="journal article" date="2013" name="Rice">
        <title>Improvement of the Oryza sativa Nipponbare reference genome using next generation sequence and optical map data.</title>
        <authorList>
            <person name="Kawahara Y."/>
            <person name="de la Bastide M."/>
            <person name="Hamilton J.P."/>
            <person name="Kanamori H."/>
            <person name="McCombie W.R."/>
            <person name="Ouyang S."/>
            <person name="Schwartz D.C."/>
            <person name="Tanaka T."/>
            <person name="Wu J."/>
            <person name="Zhou S."/>
            <person name="Childs K.L."/>
            <person name="Davidson R.M."/>
            <person name="Lin H."/>
            <person name="Quesada-Ocampo L."/>
            <person name="Vaillancourt B."/>
            <person name="Sakai H."/>
            <person name="Lee S.S."/>
            <person name="Kim J."/>
            <person name="Numa H."/>
            <person name="Itoh T."/>
            <person name="Buell C.R."/>
            <person name="Matsumoto T."/>
        </authorList>
    </citation>
    <scope>NUCLEOTIDE SEQUENCE [LARGE SCALE GENOMIC DNA]</scope>
    <source>
        <strain evidence="3">cv. Nipponbare</strain>
    </source>
</reference>
<dbReference type="AlphaFoldDB" id="A0A0P0WMF1"/>
<dbReference type="EMBL" id="AP014961">
    <property type="protein sequence ID" value="BAS94099.1"/>
    <property type="molecule type" value="Genomic_DNA"/>
</dbReference>
<sequence>MKKMRSVALREAMAGLPEHSDNRVRYGDAWRRASEGSEGEPVAAVAKEAVDGDGREQDDGGKGVGRRHQAMQWKASAVSRLVPAAPRCQWKVLAVSRRHRRRRHRRCLTPPPPPAAAVHSYAIPLKGKRGLEEEDEGTRKKRRSVALREAMAGLPEKSASGLPLLCRARSSDIGFDCAPAPATRLRYVLLTSRRGVVDHARLIDPYIHQTTS</sequence>
<dbReference type="PaxDb" id="39947-A0A0P0WMF1"/>
<name>A0A0P0WMF1_ORYSJ</name>
<organism evidence="2 3">
    <name type="scientific">Oryza sativa subsp. japonica</name>
    <name type="common">Rice</name>
    <dbReference type="NCBI Taxonomy" id="39947"/>
    <lineage>
        <taxon>Eukaryota</taxon>
        <taxon>Viridiplantae</taxon>
        <taxon>Streptophyta</taxon>
        <taxon>Embryophyta</taxon>
        <taxon>Tracheophyta</taxon>
        <taxon>Spermatophyta</taxon>
        <taxon>Magnoliopsida</taxon>
        <taxon>Liliopsida</taxon>
        <taxon>Poales</taxon>
        <taxon>Poaceae</taxon>
        <taxon>BOP clade</taxon>
        <taxon>Oryzoideae</taxon>
        <taxon>Oryzeae</taxon>
        <taxon>Oryzinae</taxon>
        <taxon>Oryza</taxon>
        <taxon>Oryza sativa</taxon>
    </lineage>
</organism>
<accession>A0A0P0WMF1</accession>
<feature type="compositionally biased region" description="Basic and acidic residues" evidence="1">
    <location>
        <begin position="48"/>
        <end position="61"/>
    </location>
</feature>
<feature type="region of interest" description="Disordered" evidence="1">
    <location>
        <begin position="31"/>
        <end position="67"/>
    </location>
</feature>
<evidence type="ECO:0000256" key="1">
    <source>
        <dbReference type="SAM" id="MobiDB-lite"/>
    </source>
</evidence>